<dbReference type="PATRIC" id="fig|45076.6.peg.1295"/>
<dbReference type="Proteomes" id="UP000054662">
    <property type="component" value="Unassembled WGS sequence"/>
</dbReference>
<dbReference type="STRING" id="45076.Lwor_1187"/>
<proteinExistence type="predicted"/>
<dbReference type="EMBL" id="LNZC01000012">
    <property type="protein sequence ID" value="KTD79673.1"/>
    <property type="molecule type" value="Genomic_DNA"/>
</dbReference>
<organism evidence="1 2">
    <name type="scientific">Legionella worsleiensis</name>
    <dbReference type="NCBI Taxonomy" id="45076"/>
    <lineage>
        <taxon>Bacteria</taxon>
        <taxon>Pseudomonadati</taxon>
        <taxon>Pseudomonadota</taxon>
        <taxon>Gammaproteobacteria</taxon>
        <taxon>Legionellales</taxon>
        <taxon>Legionellaceae</taxon>
        <taxon>Legionella</taxon>
    </lineage>
</organism>
<evidence type="ECO:0000313" key="1">
    <source>
        <dbReference type="EMBL" id="KTD79673.1"/>
    </source>
</evidence>
<accession>A0A0W1AEC2</accession>
<gene>
    <name evidence="1" type="ORF">Lwor_1187</name>
</gene>
<dbReference type="RefSeq" id="WP_058493002.1">
    <property type="nucleotide sequence ID" value="NZ_CBCRUR010000001.1"/>
</dbReference>
<name>A0A0W1AEC2_9GAMM</name>
<dbReference type="OrthoDB" id="5652954at2"/>
<protein>
    <submittedName>
        <fullName evidence="1">Uncharacterized protein</fullName>
    </submittedName>
</protein>
<comment type="caution">
    <text evidence="1">The sequence shown here is derived from an EMBL/GenBank/DDBJ whole genome shotgun (WGS) entry which is preliminary data.</text>
</comment>
<keyword evidence="2" id="KW-1185">Reference proteome</keyword>
<sequence>MGYTLEIIKTLAEQQKRLNELSAEEKKEFATRLVMDCPPAKLKSFRSVVESARDLNSGEPSLYSLLSEAYEVKNRIYALLDPRNKNPHSLLIGSEFNLDLFNNYRDLASEVLSTIERDIAMRLAETTPEKNRNQVAINVNRAFPDTLFAAKVAQAFVLKRDIDRLLLGSEPYKFFTSRDYNLDSCHEFPKLFAITREKETSIATQLALTTPPDLIGSIARNMQTLVPGHKELAEKVNAAFMLKNNIQLLLGERPEAFFSSRDFSLGLCHEFAPLFSVYLKGHEQSIGEKLSSLEASKLSEICHKLEQINGKAHDQTNPFRLIAEAIKPKQQSMEPQTSSAYSSECQPASSVAENPHLMFQSGLRRRGSEPTAPQPILDYDSDSDAKSDTCFNRMCGLFK</sequence>
<dbReference type="AlphaFoldDB" id="A0A0W1AEC2"/>
<evidence type="ECO:0000313" key="2">
    <source>
        <dbReference type="Proteomes" id="UP000054662"/>
    </source>
</evidence>
<reference evidence="1 2" key="1">
    <citation type="submission" date="2015-11" db="EMBL/GenBank/DDBJ databases">
        <title>Genomic analysis of 38 Legionella species identifies large and diverse effector repertoires.</title>
        <authorList>
            <person name="Burstein D."/>
            <person name="Amaro F."/>
            <person name="Zusman T."/>
            <person name="Lifshitz Z."/>
            <person name="Cohen O."/>
            <person name="Gilbert J.A."/>
            <person name="Pupko T."/>
            <person name="Shuman H.A."/>
            <person name="Segal G."/>
        </authorList>
    </citation>
    <scope>NUCLEOTIDE SEQUENCE [LARGE SCALE GENOMIC DNA]</scope>
    <source>
        <strain evidence="1 2">ATCC 49508</strain>
    </source>
</reference>